<protein>
    <submittedName>
        <fullName evidence="4">ParB family protein</fullName>
    </submittedName>
</protein>
<gene>
    <name evidence="4" type="ORF">SAMN04490195_0065</name>
</gene>
<name>A0A1H0XL28_9PSED</name>
<feature type="region of interest" description="Disordered" evidence="2">
    <location>
        <begin position="244"/>
        <end position="263"/>
    </location>
</feature>
<dbReference type="Proteomes" id="UP000199570">
    <property type="component" value="Unassembled WGS sequence"/>
</dbReference>
<dbReference type="GO" id="GO:0003677">
    <property type="term" value="F:DNA binding"/>
    <property type="evidence" value="ECO:0007669"/>
    <property type="project" value="InterPro"/>
</dbReference>
<dbReference type="InterPro" id="IPR050336">
    <property type="entry name" value="Chromosome_partition/occlusion"/>
</dbReference>
<dbReference type="PANTHER" id="PTHR33375:SF1">
    <property type="entry name" value="CHROMOSOME-PARTITIONING PROTEIN PARB-RELATED"/>
    <property type="match status" value="1"/>
</dbReference>
<evidence type="ECO:0000256" key="2">
    <source>
        <dbReference type="SAM" id="MobiDB-lite"/>
    </source>
</evidence>
<organism evidence="4 5">
    <name type="scientific">Pseudomonas moorei</name>
    <dbReference type="NCBI Taxonomy" id="395599"/>
    <lineage>
        <taxon>Bacteria</taxon>
        <taxon>Pseudomonadati</taxon>
        <taxon>Pseudomonadota</taxon>
        <taxon>Gammaproteobacteria</taxon>
        <taxon>Pseudomonadales</taxon>
        <taxon>Pseudomonadaceae</taxon>
        <taxon>Pseudomonas</taxon>
    </lineage>
</organism>
<dbReference type="GO" id="GO:0005694">
    <property type="term" value="C:chromosome"/>
    <property type="evidence" value="ECO:0007669"/>
    <property type="project" value="TreeGrafter"/>
</dbReference>
<accession>A0A1H0XL28</accession>
<dbReference type="Pfam" id="PF02195">
    <property type="entry name" value="ParB_N"/>
    <property type="match status" value="1"/>
</dbReference>
<evidence type="ECO:0000259" key="3">
    <source>
        <dbReference type="SMART" id="SM00470"/>
    </source>
</evidence>
<keyword evidence="5" id="KW-1185">Reference proteome</keyword>
<dbReference type="EMBL" id="FNKJ01000001">
    <property type="protein sequence ID" value="SDQ03511.1"/>
    <property type="molecule type" value="Genomic_DNA"/>
</dbReference>
<dbReference type="Gene3D" id="3.90.1530.30">
    <property type="match status" value="1"/>
</dbReference>
<dbReference type="InterPro" id="IPR003115">
    <property type="entry name" value="ParB_N"/>
</dbReference>
<dbReference type="GO" id="GO:0007059">
    <property type="term" value="P:chromosome segregation"/>
    <property type="evidence" value="ECO:0007669"/>
    <property type="project" value="TreeGrafter"/>
</dbReference>
<dbReference type="InterPro" id="IPR004437">
    <property type="entry name" value="ParB/RepB/Spo0J"/>
</dbReference>
<comment type="similarity">
    <text evidence="1">Belongs to the ParB family.</text>
</comment>
<dbReference type="InterPro" id="IPR036086">
    <property type="entry name" value="ParB/Sulfiredoxin_sf"/>
</dbReference>
<dbReference type="SUPFAM" id="SSF110849">
    <property type="entry name" value="ParB/Sulfiredoxin"/>
    <property type="match status" value="1"/>
</dbReference>
<evidence type="ECO:0000313" key="4">
    <source>
        <dbReference type="EMBL" id="SDQ03511.1"/>
    </source>
</evidence>
<feature type="domain" description="ParB-like N-terminal" evidence="3">
    <location>
        <begin position="34"/>
        <end position="130"/>
    </location>
</feature>
<dbReference type="InterPro" id="IPR042075">
    <property type="entry name" value="KorB_DNA-db"/>
</dbReference>
<sequence length="314" mass="34737">MTEKKNSFGRALATTAKKLSDFQKRPANEGGLIEKISPGEIQCVKQIRSQDNPGFSEESLRELADDILVNGQIEPCVLRPHPNPESGFKYLMVAGERRYRACIIAGVLVEATVKDLTDAQAKRIQRSENVHSENLTQLELALALQEDKDRLGTLDKVAEEWSKGLNWVAERLAYLVNVTKDGAGREAVARGITADISTVNDISRLDKLDPQAAADLLERAEGNEDLNLRQEVRTTLRNTKALRVHNGGSKKGSDKVASTNSTQQTLLDDQLGKLREANTVLSAQVETLTSENTYLKAELEKARAQLAEHWKNPE</sequence>
<dbReference type="PANTHER" id="PTHR33375">
    <property type="entry name" value="CHROMOSOME-PARTITIONING PROTEIN PARB-RELATED"/>
    <property type="match status" value="1"/>
</dbReference>
<dbReference type="AlphaFoldDB" id="A0A1H0XL28"/>
<dbReference type="Gene3D" id="1.10.10.730">
    <property type="entry name" value="KorB DNA-binding domain"/>
    <property type="match status" value="1"/>
</dbReference>
<dbReference type="RefSeq" id="WP_011005971.1">
    <property type="nucleotide sequence ID" value="NZ_FNKJ01000001.1"/>
</dbReference>
<proteinExistence type="inferred from homology"/>
<dbReference type="SMART" id="SM00470">
    <property type="entry name" value="ParB"/>
    <property type="match status" value="1"/>
</dbReference>
<evidence type="ECO:0000313" key="5">
    <source>
        <dbReference type="Proteomes" id="UP000199570"/>
    </source>
</evidence>
<evidence type="ECO:0000256" key="1">
    <source>
        <dbReference type="ARBA" id="ARBA00006295"/>
    </source>
</evidence>
<reference evidence="5" key="1">
    <citation type="submission" date="2016-10" db="EMBL/GenBank/DDBJ databases">
        <authorList>
            <person name="Varghese N."/>
            <person name="Submissions S."/>
        </authorList>
    </citation>
    <scope>NUCLEOTIDE SEQUENCE [LARGE SCALE GENOMIC DNA]</scope>
    <source>
        <strain evidence="5">BS3775</strain>
    </source>
</reference>
<dbReference type="OrthoDB" id="9796891at2"/>
<dbReference type="NCBIfam" id="TIGR00180">
    <property type="entry name" value="parB_part"/>
    <property type="match status" value="1"/>
</dbReference>